<dbReference type="AlphaFoldDB" id="A0AAD7AYY5"/>
<dbReference type="Proteomes" id="UP001221142">
    <property type="component" value="Unassembled WGS sequence"/>
</dbReference>
<evidence type="ECO:0000256" key="1">
    <source>
        <dbReference type="SAM" id="MobiDB-lite"/>
    </source>
</evidence>
<evidence type="ECO:0000313" key="2">
    <source>
        <dbReference type="EMBL" id="KAJ7604599.1"/>
    </source>
</evidence>
<sequence length="244" mass="26621">MRNSAEATNHWAATLEKRGEKLGVHPGVGTTGKPKNRKTGILVMAVPVVSACARAYPPDARPLSPARRTRRPSSSLHRENGRRPRSDDIIIEAAIFQDPQAHDSHWKTGGTIARLREELGRIETVMARLTRTPHPLYIQGPQPFVHHIPNLHAPQGLLHFPFTSLTLIDVVAGPAVALFKDTSYGLASHPSTEDGSRVVTACDSSQRPPDTPHHQYIHDAVRVVVPAESKLLAFGSQVTGDGRL</sequence>
<proteinExistence type="predicted"/>
<protein>
    <submittedName>
        <fullName evidence="2">Uncharacterized protein</fullName>
    </submittedName>
</protein>
<feature type="region of interest" description="Disordered" evidence="1">
    <location>
        <begin position="56"/>
        <end position="84"/>
    </location>
</feature>
<accession>A0AAD7AYY5</accession>
<organism evidence="2 3">
    <name type="scientific">Roridomyces roridus</name>
    <dbReference type="NCBI Taxonomy" id="1738132"/>
    <lineage>
        <taxon>Eukaryota</taxon>
        <taxon>Fungi</taxon>
        <taxon>Dikarya</taxon>
        <taxon>Basidiomycota</taxon>
        <taxon>Agaricomycotina</taxon>
        <taxon>Agaricomycetes</taxon>
        <taxon>Agaricomycetidae</taxon>
        <taxon>Agaricales</taxon>
        <taxon>Marasmiineae</taxon>
        <taxon>Mycenaceae</taxon>
        <taxon>Roridomyces</taxon>
    </lineage>
</organism>
<comment type="caution">
    <text evidence="2">The sequence shown here is derived from an EMBL/GenBank/DDBJ whole genome shotgun (WGS) entry which is preliminary data.</text>
</comment>
<evidence type="ECO:0000313" key="3">
    <source>
        <dbReference type="Proteomes" id="UP001221142"/>
    </source>
</evidence>
<gene>
    <name evidence="2" type="ORF">FB45DRAFT_1013225</name>
</gene>
<feature type="region of interest" description="Disordered" evidence="1">
    <location>
        <begin position="16"/>
        <end position="36"/>
    </location>
</feature>
<reference evidence="2" key="1">
    <citation type="submission" date="2023-03" db="EMBL/GenBank/DDBJ databases">
        <title>Massive genome expansion in bonnet fungi (Mycena s.s.) driven by repeated elements and novel gene families across ecological guilds.</title>
        <authorList>
            <consortium name="Lawrence Berkeley National Laboratory"/>
            <person name="Harder C.B."/>
            <person name="Miyauchi S."/>
            <person name="Viragh M."/>
            <person name="Kuo A."/>
            <person name="Thoen E."/>
            <person name="Andreopoulos B."/>
            <person name="Lu D."/>
            <person name="Skrede I."/>
            <person name="Drula E."/>
            <person name="Henrissat B."/>
            <person name="Morin E."/>
            <person name="Kohler A."/>
            <person name="Barry K."/>
            <person name="LaButti K."/>
            <person name="Morin E."/>
            <person name="Salamov A."/>
            <person name="Lipzen A."/>
            <person name="Mereny Z."/>
            <person name="Hegedus B."/>
            <person name="Baldrian P."/>
            <person name="Stursova M."/>
            <person name="Weitz H."/>
            <person name="Taylor A."/>
            <person name="Grigoriev I.V."/>
            <person name="Nagy L.G."/>
            <person name="Martin F."/>
            <person name="Kauserud H."/>
        </authorList>
    </citation>
    <scope>NUCLEOTIDE SEQUENCE</scope>
    <source>
        <strain evidence="2">9284</strain>
    </source>
</reference>
<keyword evidence="3" id="KW-1185">Reference proteome</keyword>
<name>A0AAD7AYY5_9AGAR</name>
<dbReference type="EMBL" id="JARKIF010000097">
    <property type="protein sequence ID" value="KAJ7604599.1"/>
    <property type="molecule type" value="Genomic_DNA"/>
</dbReference>